<dbReference type="AlphaFoldDB" id="A0A238KXL7"/>
<proteinExistence type="predicted"/>
<gene>
    <name evidence="1" type="ORF">COL8621_03423</name>
</gene>
<evidence type="ECO:0008006" key="3">
    <source>
        <dbReference type="Google" id="ProtNLM"/>
    </source>
</evidence>
<dbReference type="RefSeq" id="WP_093968439.1">
    <property type="nucleotide sequence ID" value="NZ_FXYE01000002.1"/>
</dbReference>
<dbReference type="OrthoDB" id="9791432at2"/>
<evidence type="ECO:0000313" key="1">
    <source>
        <dbReference type="EMBL" id="SMX47380.1"/>
    </source>
</evidence>
<reference evidence="2" key="1">
    <citation type="submission" date="2017-05" db="EMBL/GenBank/DDBJ databases">
        <authorList>
            <person name="Rodrigo-Torres L."/>
            <person name="Arahal R. D."/>
            <person name="Lucena T."/>
        </authorList>
    </citation>
    <scope>NUCLEOTIDE SEQUENCE [LARGE SCALE GENOMIC DNA]</scope>
    <source>
        <strain evidence="2">CECT 8621</strain>
    </source>
</reference>
<protein>
    <recommendedName>
        <fullName evidence="3">Magnesium transporter MgtE intracellular domain-containing protein</fullName>
    </recommendedName>
</protein>
<keyword evidence="2" id="KW-1185">Reference proteome</keyword>
<dbReference type="SUPFAM" id="SSF158791">
    <property type="entry name" value="MgtE N-terminal domain-like"/>
    <property type="match status" value="1"/>
</dbReference>
<evidence type="ECO:0000313" key="2">
    <source>
        <dbReference type="Proteomes" id="UP000202922"/>
    </source>
</evidence>
<dbReference type="Proteomes" id="UP000202922">
    <property type="component" value="Unassembled WGS sequence"/>
</dbReference>
<name>A0A238KXL7_9RHOB</name>
<organism evidence="1 2">
    <name type="scientific">Actibacterium lipolyticum</name>
    <dbReference type="NCBI Taxonomy" id="1524263"/>
    <lineage>
        <taxon>Bacteria</taxon>
        <taxon>Pseudomonadati</taxon>
        <taxon>Pseudomonadota</taxon>
        <taxon>Alphaproteobacteria</taxon>
        <taxon>Rhodobacterales</taxon>
        <taxon>Roseobacteraceae</taxon>
        <taxon>Actibacterium</taxon>
    </lineage>
</organism>
<sequence length="194" mass="20286">MTKLVRSNRRAGRGALLIVASMLAISGFIRLGSGTGLAVARQVEAFTSQAPQPNECGPSPDIAMLLAALQEREAKVEITETAQLQTQQTLDLAREEIGVQLAALKAAEGDLKATITLADSAAESDLARLTSVYESMKPKDAVSLFGAMAPEFAAGFLGRMRADSAAAILTGLEPETAYLISVILAGRNANAPTE</sequence>
<dbReference type="EMBL" id="FXYE01000002">
    <property type="protein sequence ID" value="SMX47380.1"/>
    <property type="molecule type" value="Genomic_DNA"/>
</dbReference>
<accession>A0A238KXL7</accession>